<dbReference type="Gene3D" id="3.30.530.20">
    <property type="match status" value="1"/>
</dbReference>
<name>A0A918IBL3_9ACTN</name>
<evidence type="ECO:0000313" key="2">
    <source>
        <dbReference type="Proteomes" id="UP000618795"/>
    </source>
</evidence>
<dbReference type="AlphaFoldDB" id="A0A918IBL3"/>
<organism evidence="1 2">
    <name type="scientific">Streptomyces filipinensis</name>
    <dbReference type="NCBI Taxonomy" id="66887"/>
    <lineage>
        <taxon>Bacteria</taxon>
        <taxon>Bacillati</taxon>
        <taxon>Actinomycetota</taxon>
        <taxon>Actinomycetes</taxon>
        <taxon>Kitasatosporales</taxon>
        <taxon>Streptomycetaceae</taxon>
        <taxon>Streptomyces</taxon>
    </lineage>
</organism>
<dbReference type="Proteomes" id="UP000618795">
    <property type="component" value="Unassembled WGS sequence"/>
</dbReference>
<dbReference type="RefSeq" id="WP_191874641.1">
    <property type="nucleotide sequence ID" value="NZ_BMTD01000007.1"/>
</dbReference>
<proteinExistence type="predicted"/>
<accession>A0A918IBL3</accession>
<dbReference type="Pfam" id="PF10604">
    <property type="entry name" value="Polyketide_cyc2"/>
    <property type="match status" value="1"/>
</dbReference>
<comment type="caution">
    <text evidence="1">The sequence shown here is derived from an EMBL/GenBank/DDBJ whole genome shotgun (WGS) entry which is preliminary data.</text>
</comment>
<keyword evidence="2" id="KW-1185">Reference proteome</keyword>
<dbReference type="InterPro" id="IPR023393">
    <property type="entry name" value="START-like_dom_sf"/>
</dbReference>
<evidence type="ECO:0000313" key="1">
    <source>
        <dbReference type="EMBL" id="GGU98066.1"/>
    </source>
</evidence>
<reference evidence="1" key="2">
    <citation type="submission" date="2020-09" db="EMBL/GenBank/DDBJ databases">
        <authorList>
            <person name="Sun Q."/>
            <person name="Ohkuma M."/>
        </authorList>
    </citation>
    <scope>NUCLEOTIDE SEQUENCE</scope>
    <source>
        <strain evidence="1">JCM 4369</strain>
    </source>
</reference>
<gene>
    <name evidence="1" type="ORF">GCM10010260_37710</name>
</gene>
<sequence length="140" mass="15531">MSISPSVTKTVGIDRPWRQVFAFLADPANWPRWAVGNVRAIEPTDDPDWWLMSTPLGPARLRLRARAEYGILDHDYVDDTASWQVPARVVPNGEGAEFMITFHRPPSLTDTEFKQQTDLVDTELAALKQVLEGGAAGVTA</sequence>
<reference evidence="1" key="1">
    <citation type="journal article" date="2014" name="Int. J. Syst. Evol. Microbiol.">
        <title>Complete genome sequence of Corynebacterium casei LMG S-19264T (=DSM 44701T), isolated from a smear-ripened cheese.</title>
        <authorList>
            <consortium name="US DOE Joint Genome Institute (JGI-PGF)"/>
            <person name="Walter F."/>
            <person name="Albersmeier A."/>
            <person name="Kalinowski J."/>
            <person name="Ruckert C."/>
        </authorList>
    </citation>
    <scope>NUCLEOTIDE SEQUENCE</scope>
    <source>
        <strain evidence="1">JCM 4369</strain>
    </source>
</reference>
<dbReference type="EMBL" id="BMTD01000007">
    <property type="protein sequence ID" value="GGU98066.1"/>
    <property type="molecule type" value="Genomic_DNA"/>
</dbReference>
<protein>
    <submittedName>
        <fullName evidence="1">Polyketide cyclase</fullName>
    </submittedName>
</protein>
<dbReference type="InterPro" id="IPR019587">
    <property type="entry name" value="Polyketide_cyclase/dehydratase"/>
</dbReference>
<dbReference type="SUPFAM" id="SSF55961">
    <property type="entry name" value="Bet v1-like"/>
    <property type="match status" value="1"/>
</dbReference>